<dbReference type="AlphaFoldDB" id="A0A3M2L541"/>
<name>A0A3M2L541_9NOCA</name>
<proteinExistence type="predicted"/>
<dbReference type="InterPro" id="IPR029021">
    <property type="entry name" value="Prot-tyrosine_phosphatase-like"/>
</dbReference>
<comment type="caution">
    <text evidence="1">The sequence shown here is derived from an EMBL/GenBank/DDBJ whole genome shotgun (WGS) entry which is preliminary data.</text>
</comment>
<dbReference type="Proteomes" id="UP000279275">
    <property type="component" value="Unassembled WGS sequence"/>
</dbReference>
<dbReference type="SUPFAM" id="SSF52799">
    <property type="entry name" value="(Phosphotyrosine protein) phosphatases II"/>
    <property type="match status" value="1"/>
</dbReference>
<accession>A0A3M2L541</accession>
<evidence type="ECO:0000313" key="1">
    <source>
        <dbReference type="EMBL" id="RMI32779.1"/>
    </source>
</evidence>
<sequence>MVRTRVVPAVPVAMSAGDHLGIDLPGVRNARGVGGLRTVYGRIVKNGRVFRSAGLHRLGDEGPAALSALDITTVLDLRSGEEVRRAPDEVGAAEVVQLSLHDPLDPDGEATVDAAAATTSLRDIYLKIVRERGEALAAGVREVAVSDGAAWCIARSARTAPGC</sequence>
<protein>
    <recommendedName>
        <fullName evidence="3">Tyrosine-protein phosphatase</fullName>
    </recommendedName>
</protein>
<keyword evidence="2" id="KW-1185">Reference proteome</keyword>
<evidence type="ECO:0008006" key="3">
    <source>
        <dbReference type="Google" id="ProtNLM"/>
    </source>
</evidence>
<dbReference type="InterPro" id="IPR026893">
    <property type="entry name" value="Tyr/Ser_Pase_IphP-type"/>
</dbReference>
<dbReference type="GO" id="GO:0004721">
    <property type="term" value="F:phosphoprotein phosphatase activity"/>
    <property type="evidence" value="ECO:0007669"/>
    <property type="project" value="InterPro"/>
</dbReference>
<reference evidence="1 2" key="1">
    <citation type="submission" date="2018-10" db="EMBL/GenBank/DDBJ databases">
        <title>Isolation from cow dung.</title>
        <authorList>
            <person name="Ling L."/>
        </authorList>
    </citation>
    <scope>NUCLEOTIDE SEQUENCE [LARGE SCALE GENOMIC DNA]</scope>
    <source>
        <strain evidence="1 2">NEAU-LL90</strain>
    </source>
</reference>
<dbReference type="EMBL" id="RFFH01000004">
    <property type="protein sequence ID" value="RMI32779.1"/>
    <property type="molecule type" value="Genomic_DNA"/>
</dbReference>
<organism evidence="1 2">
    <name type="scientific">Nocardia stercoris</name>
    <dbReference type="NCBI Taxonomy" id="2483361"/>
    <lineage>
        <taxon>Bacteria</taxon>
        <taxon>Bacillati</taxon>
        <taxon>Actinomycetota</taxon>
        <taxon>Actinomycetes</taxon>
        <taxon>Mycobacteriales</taxon>
        <taxon>Nocardiaceae</taxon>
        <taxon>Nocardia</taxon>
    </lineage>
</organism>
<evidence type="ECO:0000313" key="2">
    <source>
        <dbReference type="Proteomes" id="UP000279275"/>
    </source>
</evidence>
<dbReference type="Gene3D" id="3.90.190.10">
    <property type="entry name" value="Protein tyrosine phosphatase superfamily"/>
    <property type="match status" value="1"/>
</dbReference>
<gene>
    <name evidence="1" type="ORF">EBN03_12615</name>
</gene>
<dbReference type="Pfam" id="PF13350">
    <property type="entry name" value="Y_phosphatase3"/>
    <property type="match status" value="1"/>
</dbReference>